<sequence length="241" mass="25754">MKRILMSIMTIAFVLAVVAGGTLALFADTESSIGNTFTSGTLDLRVDNENGPLGAKFSTSNMVPGEKYHAGTVTLSNAGTVDGILTLMIDNPVSHENGILDAEADDGDLVDQEIDPSGYNANTGDGELWDQTTLRICLETGAGSHSTNNICDWDDTTLYNNEGTPGNDYSATYRLPIATDLAEDNHITLAAGDSVNLVVEVTFVDDQSNWWWGGMNGVTNNMAMSDDMVFDVIFGLKQVTP</sequence>
<proteinExistence type="predicted"/>
<accession>A0A955LG41</accession>
<dbReference type="InterPro" id="IPR022121">
    <property type="entry name" value="Peptidase_M73_camelysin"/>
</dbReference>
<comment type="caution">
    <text evidence="1">The sequence shown here is derived from an EMBL/GenBank/DDBJ whole genome shotgun (WGS) entry which is preliminary data.</text>
</comment>
<evidence type="ECO:0000313" key="2">
    <source>
        <dbReference type="Proteomes" id="UP000701698"/>
    </source>
</evidence>
<name>A0A955LG41_UNCKA</name>
<reference evidence="1" key="2">
    <citation type="journal article" date="2021" name="Microbiome">
        <title>Successional dynamics and alternative stable states in a saline activated sludge microbial community over 9 years.</title>
        <authorList>
            <person name="Wang Y."/>
            <person name="Ye J."/>
            <person name="Ju F."/>
            <person name="Liu L."/>
            <person name="Boyd J.A."/>
            <person name="Deng Y."/>
            <person name="Parks D.H."/>
            <person name="Jiang X."/>
            <person name="Yin X."/>
            <person name="Woodcroft B.J."/>
            <person name="Tyson G.W."/>
            <person name="Hugenholtz P."/>
            <person name="Polz M.F."/>
            <person name="Zhang T."/>
        </authorList>
    </citation>
    <scope>NUCLEOTIDE SEQUENCE</scope>
    <source>
        <strain evidence="1">HKST-UBA01</strain>
    </source>
</reference>
<reference evidence="1" key="1">
    <citation type="submission" date="2020-04" db="EMBL/GenBank/DDBJ databases">
        <authorList>
            <person name="Zhang T."/>
        </authorList>
    </citation>
    <scope>NUCLEOTIDE SEQUENCE</scope>
    <source>
        <strain evidence="1">HKST-UBA01</strain>
    </source>
</reference>
<dbReference type="AlphaFoldDB" id="A0A955LG41"/>
<dbReference type="InterPro" id="IPR023833">
    <property type="entry name" value="Signal_pept_SipW-depend-type"/>
</dbReference>
<evidence type="ECO:0000313" key="1">
    <source>
        <dbReference type="EMBL" id="MCA9389783.1"/>
    </source>
</evidence>
<gene>
    <name evidence="1" type="ORF">KC571_00075</name>
</gene>
<dbReference type="Pfam" id="PF12389">
    <property type="entry name" value="Peptidase_M73"/>
    <property type="match status" value="1"/>
</dbReference>
<dbReference type="Proteomes" id="UP000701698">
    <property type="component" value="Unassembled WGS sequence"/>
</dbReference>
<organism evidence="1 2">
    <name type="scientific">candidate division WWE3 bacterium</name>
    <dbReference type="NCBI Taxonomy" id="2053526"/>
    <lineage>
        <taxon>Bacteria</taxon>
        <taxon>Katanobacteria</taxon>
    </lineage>
</organism>
<dbReference type="NCBIfam" id="TIGR04088">
    <property type="entry name" value="cognate_SipW"/>
    <property type="match status" value="1"/>
</dbReference>
<protein>
    <submittedName>
        <fullName evidence="1">SipW-dependent-type signal peptide-containing protein</fullName>
    </submittedName>
</protein>
<dbReference type="EMBL" id="JAGQKX010000001">
    <property type="protein sequence ID" value="MCA9389783.1"/>
    <property type="molecule type" value="Genomic_DNA"/>
</dbReference>